<reference evidence="8" key="1">
    <citation type="submission" date="2023-01" db="EMBL/GenBank/DDBJ databases">
        <title>Key to firefly adult light organ development and bioluminescence: homeobox transcription factors regulate luciferase expression and transportation to peroxisome.</title>
        <authorList>
            <person name="Fu X."/>
        </authorList>
    </citation>
    <scope>NUCLEOTIDE SEQUENCE [LARGE SCALE GENOMIC DNA]</scope>
</reference>
<evidence type="ECO:0000313" key="8">
    <source>
        <dbReference type="Proteomes" id="UP001353858"/>
    </source>
</evidence>
<dbReference type="SUPFAM" id="SSF63829">
    <property type="entry name" value="Calcium-dependent phosphotriesterase"/>
    <property type="match status" value="1"/>
</dbReference>
<name>A0AAN7P3F8_9COLE</name>
<feature type="chain" id="PRO_5042892947" evidence="6">
    <location>
        <begin position="22"/>
        <end position="476"/>
    </location>
</feature>
<comment type="subcellular location">
    <subcellularLocation>
        <location evidence="1">Secreted</location>
    </subcellularLocation>
</comment>
<keyword evidence="4 6" id="KW-0732">Signal</keyword>
<evidence type="ECO:0000256" key="4">
    <source>
        <dbReference type="ARBA" id="ARBA00022729"/>
    </source>
</evidence>
<evidence type="ECO:0000256" key="3">
    <source>
        <dbReference type="ARBA" id="ARBA00022525"/>
    </source>
</evidence>
<dbReference type="EMBL" id="JARPUR010000006">
    <property type="protein sequence ID" value="KAK4874586.1"/>
    <property type="molecule type" value="Genomic_DNA"/>
</dbReference>
<dbReference type="Gene3D" id="2.120.10.30">
    <property type="entry name" value="TolB, C-terminal domain"/>
    <property type="match status" value="1"/>
</dbReference>
<evidence type="ECO:0000256" key="2">
    <source>
        <dbReference type="ARBA" id="ARBA00009127"/>
    </source>
</evidence>
<feature type="signal peptide" evidence="6">
    <location>
        <begin position="1"/>
        <end position="21"/>
    </location>
</feature>
<gene>
    <name evidence="7" type="ORF">RN001_013946</name>
</gene>
<comment type="caution">
    <text evidence="7">The sequence shown here is derived from an EMBL/GenBank/DDBJ whole genome shotgun (WGS) entry which is preliminary data.</text>
</comment>
<dbReference type="InterPro" id="IPR017996">
    <property type="entry name" value="MRJP/yellow-related"/>
</dbReference>
<accession>A0AAN7P3F8</accession>
<proteinExistence type="inferred from homology"/>
<dbReference type="Proteomes" id="UP001353858">
    <property type="component" value="Unassembled WGS sequence"/>
</dbReference>
<sequence length="476" mass="53276">MWKLALPVIIYLCYVNTVINGQVQFRVIRQWKFVNYTWPSTVKYANAVSSGLYIPENVIMAGITYYDNYYYVTMPRMKNGVPATLGRFTALPGLSTAPLVEPFPSWDFNKVGDCDVLQNVQNIEIDPKGMMYILDGGHTHSLLPNPVKNCPAQLIIFDINKNTTVLTHAFAQNVASQTDSFLYDLVIDGDFVYITDNSANDSGIVVYSKQHNRSWKIRHPTMRGDPSAQQFKVNEDVIDVRINIAGIALGPKVQQSKLALVVNEDREVYYCPISSLHLYSISTAVLKNESSSNNNRDFPGEVRDVGLKSSQSDGIIMTNHGVLFYGLLGDNSIAQWNSTTSFTKSQKILSRDVNYIQWTNAFTIDTNGTLTVLSNTLQKFVHGPLDISRYNFWLLSADIGQQSYLYDDPNFEYLPYEHVSTSTTPKPTTSVSSSALPTESESINEIDVNAEGSGNQQLLEFSAVFIGIIVWAFNHN</sequence>
<dbReference type="AlphaFoldDB" id="A0AAN7P3F8"/>
<keyword evidence="8" id="KW-1185">Reference proteome</keyword>
<protein>
    <submittedName>
        <fullName evidence="7">Uncharacterized protein</fullName>
    </submittedName>
</protein>
<comment type="similarity">
    <text evidence="2">Belongs to the major royal jelly protein family.</text>
</comment>
<evidence type="ECO:0000313" key="7">
    <source>
        <dbReference type="EMBL" id="KAK4874586.1"/>
    </source>
</evidence>
<feature type="compositionally biased region" description="Low complexity" evidence="5">
    <location>
        <begin position="419"/>
        <end position="434"/>
    </location>
</feature>
<feature type="region of interest" description="Disordered" evidence="5">
    <location>
        <begin position="419"/>
        <end position="438"/>
    </location>
</feature>
<dbReference type="PANTHER" id="PTHR10009:SF18">
    <property type="entry name" value="PROTEIN YELLOW-LIKE PROTEIN"/>
    <property type="match status" value="1"/>
</dbReference>
<dbReference type="GO" id="GO:0005576">
    <property type="term" value="C:extracellular region"/>
    <property type="evidence" value="ECO:0007669"/>
    <property type="project" value="UniProtKB-SubCell"/>
</dbReference>
<dbReference type="PRINTS" id="PR01366">
    <property type="entry name" value="ROYALJELLY"/>
</dbReference>
<dbReference type="Pfam" id="PF03022">
    <property type="entry name" value="MRJP"/>
    <property type="match status" value="1"/>
</dbReference>
<evidence type="ECO:0000256" key="6">
    <source>
        <dbReference type="SAM" id="SignalP"/>
    </source>
</evidence>
<organism evidence="7 8">
    <name type="scientific">Aquatica leii</name>
    <dbReference type="NCBI Taxonomy" id="1421715"/>
    <lineage>
        <taxon>Eukaryota</taxon>
        <taxon>Metazoa</taxon>
        <taxon>Ecdysozoa</taxon>
        <taxon>Arthropoda</taxon>
        <taxon>Hexapoda</taxon>
        <taxon>Insecta</taxon>
        <taxon>Pterygota</taxon>
        <taxon>Neoptera</taxon>
        <taxon>Endopterygota</taxon>
        <taxon>Coleoptera</taxon>
        <taxon>Polyphaga</taxon>
        <taxon>Elateriformia</taxon>
        <taxon>Elateroidea</taxon>
        <taxon>Lampyridae</taxon>
        <taxon>Luciolinae</taxon>
        <taxon>Aquatica</taxon>
    </lineage>
</organism>
<dbReference type="PANTHER" id="PTHR10009">
    <property type="entry name" value="PROTEIN YELLOW-RELATED"/>
    <property type="match status" value="1"/>
</dbReference>
<evidence type="ECO:0000256" key="5">
    <source>
        <dbReference type="SAM" id="MobiDB-lite"/>
    </source>
</evidence>
<evidence type="ECO:0000256" key="1">
    <source>
        <dbReference type="ARBA" id="ARBA00004613"/>
    </source>
</evidence>
<keyword evidence="3" id="KW-0964">Secreted</keyword>
<dbReference type="InterPro" id="IPR011042">
    <property type="entry name" value="6-blade_b-propeller_TolB-like"/>
</dbReference>